<organism evidence="1 2">
    <name type="scientific">Pseudotabrizicola alkalilacus</name>
    <dbReference type="NCBI Taxonomy" id="2305252"/>
    <lineage>
        <taxon>Bacteria</taxon>
        <taxon>Pseudomonadati</taxon>
        <taxon>Pseudomonadota</taxon>
        <taxon>Alphaproteobacteria</taxon>
        <taxon>Rhodobacterales</taxon>
        <taxon>Paracoccaceae</taxon>
        <taxon>Pseudotabrizicola</taxon>
    </lineage>
</organism>
<proteinExistence type="predicted"/>
<dbReference type="AlphaFoldDB" id="A0A411Z4F5"/>
<evidence type="ECO:0000313" key="1">
    <source>
        <dbReference type="EMBL" id="RGP37944.1"/>
    </source>
</evidence>
<keyword evidence="2" id="KW-1185">Reference proteome</keyword>
<dbReference type="Proteomes" id="UP000284547">
    <property type="component" value="Unassembled WGS sequence"/>
</dbReference>
<sequence>MESAMPDRNPNPDGFTPALMALCRENCAAYGDPPCWMLPELVGEHDCEQITPCADCLAGKVLEP</sequence>
<dbReference type="EMBL" id="QWEY01000003">
    <property type="protein sequence ID" value="RGP37944.1"/>
    <property type="molecule type" value="Genomic_DNA"/>
</dbReference>
<protein>
    <submittedName>
        <fullName evidence="1">Uncharacterized protein</fullName>
    </submittedName>
</protein>
<name>A0A411Z4F5_9RHOB</name>
<comment type="caution">
    <text evidence="1">The sequence shown here is derived from an EMBL/GenBank/DDBJ whole genome shotgun (WGS) entry which is preliminary data.</text>
</comment>
<evidence type="ECO:0000313" key="2">
    <source>
        <dbReference type="Proteomes" id="UP000284547"/>
    </source>
</evidence>
<gene>
    <name evidence="1" type="ORF">D1012_08660</name>
</gene>
<reference evidence="1 2" key="1">
    <citation type="submission" date="2018-08" db="EMBL/GenBank/DDBJ databases">
        <title>Flavobacterium tibetense sp. nov., isolated from a wetland YonghuCo on Tibetan Plateau.</title>
        <authorList>
            <person name="Phurbu D."/>
            <person name="Lu H."/>
            <person name="Xing P."/>
        </authorList>
    </citation>
    <scope>NUCLEOTIDE SEQUENCE [LARGE SCALE GENOMIC DNA]</scope>
    <source>
        <strain evidence="1 2">DJC</strain>
    </source>
</reference>
<accession>A0A411Z4F5</accession>